<name>A0A8J3J1I8_9ACTN</name>
<keyword evidence="3" id="KW-1185">Reference proteome</keyword>
<sequence>MATLGTEIWLHGTKADLAAIRDALAPLGTWLQIGDLHPTELAGHVRVYLRLSVAVQTGTRRTKRSAPAGRPELDLPAA</sequence>
<comment type="caution">
    <text evidence="2">The sequence shown here is derived from an EMBL/GenBank/DDBJ whole genome shotgun (WGS) entry which is preliminary data.</text>
</comment>
<dbReference type="AlphaFoldDB" id="A0A8J3J1I8"/>
<evidence type="ECO:0000256" key="1">
    <source>
        <dbReference type="SAM" id="MobiDB-lite"/>
    </source>
</evidence>
<feature type="region of interest" description="Disordered" evidence="1">
    <location>
        <begin position="58"/>
        <end position="78"/>
    </location>
</feature>
<evidence type="ECO:0000313" key="2">
    <source>
        <dbReference type="EMBL" id="GID14066.1"/>
    </source>
</evidence>
<dbReference type="RefSeq" id="WP_203661689.1">
    <property type="nucleotide sequence ID" value="NZ_BAAAZM010000001.1"/>
</dbReference>
<gene>
    <name evidence="2" type="ORF">Aru02nite_49550</name>
</gene>
<reference evidence="2" key="1">
    <citation type="submission" date="2021-01" db="EMBL/GenBank/DDBJ databases">
        <title>Whole genome shotgun sequence of Actinocatenispora rupis NBRC 107355.</title>
        <authorList>
            <person name="Komaki H."/>
            <person name="Tamura T."/>
        </authorList>
    </citation>
    <scope>NUCLEOTIDE SEQUENCE</scope>
    <source>
        <strain evidence="2">NBRC 107355</strain>
    </source>
</reference>
<evidence type="ECO:0000313" key="3">
    <source>
        <dbReference type="Proteomes" id="UP000612808"/>
    </source>
</evidence>
<dbReference type="Proteomes" id="UP000612808">
    <property type="component" value="Unassembled WGS sequence"/>
</dbReference>
<organism evidence="2 3">
    <name type="scientific">Actinocatenispora rupis</name>
    <dbReference type="NCBI Taxonomy" id="519421"/>
    <lineage>
        <taxon>Bacteria</taxon>
        <taxon>Bacillati</taxon>
        <taxon>Actinomycetota</taxon>
        <taxon>Actinomycetes</taxon>
        <taxon>Micromonosporales</taxon>
        <taxon>Micromonosporaceae</taxon>
        <taxon>Actinocatenispora</taxon>
    </lineage>
</organism>
<proteinExistence type="predicted"/>
<dbReference type="EMBL" id="BOMB01000029">
    <property type="protein sequence ID" value="GID14066.1"/>
    <property type="molecule type" value="Genomic_DNA"/>
</dbReference>
<protein>
    <submittedName>
        <fullName evidence="2">Uncharacterized protein</fullName>
    </submittedName>
</protein>
<accession>A0A8J3J1I8</accession>